<keyword evidence="3" id="KW-1185">Reference proteome</keyword>
<protein>
    <submittedName>
        <fullName evidence="2">TICAM2 protein</fullName>
    </submittedName>
</protein>
<dbReference type="InterPro" id="IPR000157">
    <property type="entry name" value="TIR_dom"/>
</dbReference>
<dbReference type="Pfam" id="PF13676">
    <property type="entry name" value="TIR_2"/>
    <property type="match status" value="1"/>
</dbReference>
<dbReference type="SMART" id="SM00255">
    <property type="entry name" value="TIR"/>
    <property type="match status" value="1"/>
</dbReference>
<accession>A0A8J9Z5Z6</accession>
<evidence type="ECO:0000313" key="3">
    <source>
        <dbReference type="Proteomes" id="UP000838412"/>
    </source>
</evidence>
<proteinExistence type="predicted"/>
<dbReference type="PANTHER" id="PTHR22662:SF0">
    <property type="entry name" value="TOLL_INTERLEUKIN-1 RECEPTOR DOMAIN-CONTAINING ADAPTER PROTEIN"/>
    <property type="match status" value="1"/>
</dbReference>
<dbReference type="AlphaFoldDB" id="A0A8J9Z5Z6"/>
<dbReference type="SUPFAM" id="SSF52200">
    <property type="entry name" value="Toll/Interleukin receptor TIR domain"/>
    <property type="match status" value="1"/>
</dbReference>
<dbReference type="GO" id="GO:0007165">
    <property type="term" value="P:signal transduction"/>
    <property type="evidence" value="ECO:0007669"/>
    <property type="project" value="InterPro"/>
</dbReference>
<dbReference type="PANTHER" id="PTHR22662">
    <property type="entry name" value="TIRAP"/>
    <property type="match status" value="1"/>
</dbReference>
<reference evidence="2" key="1">
    <citation type="submission" date="2022-01" db="EMBL/GenBank/DDBJ databases">
        <authorList>
            <person name="Braso-Vives M."/>
        </authorList>
    </citation>
    <scope>NUCLEOTIDE SEQUENCE</scope>
</reference>
<dbReference type="InterPro" id="IPR035897">
    <property type="entry name" value="Toll_tir_struct_dom_sf"/>
</dbReference>
<evidence type="ECO:0000313" key="2">
    <source>
        <dbReference type="EMBL" id="CAH1247790.1"/>
    </source>
</evidence>
<evidence type="ECO:0000259" key="1">
    <source>
        <dbReference type="SMART" id="SM00255"/>
    </source>
</evidence>
<gene>
    <name evidence="2" type="primary">TICAM2</name>
    <name evidence="2" type="ORF">BLAG_LOCUS9354</name>
</gene>
<dbReference type="InterPro" id="IPR017279">
    <property type="entry name" value="Tol-interleuk_rcpt_adapt_Tirap"/>
</dbReference>
<feature type="domain" description="TIR" evidence="1">
    <location>
        <begin position="26"/>
        <end position="155"/>
    </location>
</feature>
<name>A0A8J9Z5Z6_BRALA</name>
<dbReference type="EMBL" id="OV696701">
    <property type="protein sequence ID" value="CAH1247790.1"/>
    <property type="molecule type" value="Genomic_DNA"/>
</dbReference>
<dbReference type="Proteomes" id="UP000838412">
    <property type="component" value="Chromosome 16"/>
</dbReference>
<dbReference type="Gene3D" id="3.40.50.10140">
    <property type="entry name" value="Toll/interleukin-1 receptor homology (TIR) domain"/>
    <property type="match status" value="1"/>
</dbReference>
<organism evidence="2 3">
    <name type="scientific">Branchiostoma lanceolatum</name>
    <name type="common">Common lancelet</name>
    <name type="synonym">Amphioxus lanceolatum</name>
    <dbReference type="NCBI Taxonomy" id="7740"/>
    <lineage>
        <taxon>Eukaryota</taxon>
        <taxon>Metazoa</taxon>
        <taxon>Chordata</taxon>
        <taxon>Cephalochordata</taxon>
        <taxon>Leptocardii</taxon>
        <taxon>Amphioxiformes</taxon>
        <taxon>Branchiostomatidae</taxon>
        <taxon>Branchiostoma</taxon>
    </lineage>
</organism>
<dbReference type="OrthoDB" id="9424455at2759"/>
<sequence length="243" mass="27358">MIMLPLFLMDASVGRSMAGRKNTPFEYDFVFLYHEDDQDVAFDILESVEKNFSFRGFFWARDAILGRSVFDNLQESLELSRNVLCLLTPRFVDENWGNFQIENAVLNRLVSEKRKNVVSVMLEECSVPLALQDTPPLKPEGRWYWSILYRSLVKNTGPCPVSTRTSAEKVYKAVQPDKGKAVDFCRNLGVPEVVCAEISAHAAGIRALLVQGLNCWTKHVGTDGTDDMVDMALQKTLAGDGRQ</sequence>